<sequence>MNHPPPVQCASAGAAPPLTAAMTEVELIWIEKRLEHWIRFGRIAAERIVTRKTRIVSFRPGAIFAFVRWASNDFGTVHSRIDILHAVASGEPHTTVPFVRPGGELLLSIQGWAKVRVVLAAIDAVDAAGVDPCDAAPDHWRHVHNRLSAGERPRPYTAERHAAWLKRKAIES</sequence>
<proteinExistence type="predicted"/>
<dbReference type="GO" id="GO:0016798">
    <property type="term" value="F:hydrolase activity, acting on glycosyl bonds"/>
    <property type="evidence" value="ECO:0007669"/>
    <property type="project" value="UniProtKB-KW"/>
</dbReference>
<dbReference type="PATRIC" id="fig|158500.4.peg.2007"/>
<evidence type="ECO:0000313" key="1">
    <source>
        <dbReference type="EMBL" id="EZP82473.1"/>
    </source>
</evidence>
<gene>
    <name evidence="1" type="ORF">BV97_01970</name>
</gene>
<dbReference type="Proteomes" id="UP000024329">
    <property type="component" value="Unassembled WGS sequence"/>
</dbReference>
<name>A0A031K0C3_9SPHN</name>
<reference evidence="1 2" key="1">
    <citation type="submission" date="2014-03" db="EMBL/GenBank/DDBJ databases">
        <title>Whole genome sequence of Novosphingobium resinovorum KF1.</title>
        <authorList>
            <person name="Gan H.M."/>
            <person name="Gan H.Y."/>
            <person name="Chew T.H."/>
            <person name="Savka M.A."/>
        </authorList>
    </citation>
    <scope>NUCLEOTIDE SEQUENCE [LARGE SCALE GENOMIC DNA]</scope>
    <source>
        <strain evidence="1 2">KF1</strain>
    </source>
</reference>
<evidence type="ECO:0000313" key="2">
    <source>
        <dbReference type="Proteomes" id="UP000024329"/>
    </source>
</evidence>
<dbReference type="EMBL" id="JFYZ01000008">
    <property type="protein sequence ID" value="EZP82473.1"/>
    <property type="molecule type" value="Genomic_DNA"/>
</dbReference>
<comment type="caution">
    <text evidence="1">The sequence shown here is derived from an EMBL/GenBank/DDBJ whole genome shotgun (WGS) entry which is preliminary data.</text>
</comment>
<protein>
    <submittedName>
        <fullName evidence="1">Glycosidase</fullName>
    </submittedName>
</protein>
<dbReference type="eggNOG" id="ENOG502Z7UG">
    <property type="taxonomic scope" value="Bacteria"/>
</dbReference>
<keyword evidence="1" id="KW-0378">Hydrolase</keyword>
<dbReference type="Pfam" id="PF11000">
    <property type="entry name" value="DUF2840"/>
    <property type="match status" value="1"/>
</dbReference>
<dbReference type="AlphaFoldDB" id="A0A031K0C3"/>
<organism evidence="1 2">
    <name type="scientific">Novosphingobium resinovorum</name>
    <dbReference type="NCBI Taxonomy" id="158500"/>
    <lineage>
        <taxon>Bacteria</taxon>
        <taxon>Pseudomonadati</taxon>
        <taxon>Pseudomonadota</taxon>
        <taxon>Alphaproteobacteria</taxon>
        <taxon>Sphingomonadales</taxon>
        <taxon>Sphingomonadaceae</taxon>
        <taxon>Novosphingobium</taxon>
    </lineage>
</organism>
<accession>A0A031K0C3</accession>
<keyword evidence="1" id="KW-0326">Glycosidase</keyword>
<dbReference type="InterPro" id="IPR021263">
    <property type="entry name" value="DUF2840"/>
</dbReference>